<gene>
    <name evidence="1" type="ordered locus">TTE0767</name>
</gene>
<dbReference type="STRING" id="273068.TTE0767"/>
<name>Q8RBP7_CALS4</name>
<sequence>MGDPNVIKPGRLSFKNIKTYSVKGRKDLVKIKNIIDPKKAEVPDWGGEELEELIERIITARKNKRPVVWFMGAHVIKNGLSKYIIELIERGYITHIAGNGATSIHDFELAFNGGTSEDVPTAIEDGTFGMWEETGRWMNEAIQEGARNDWGFGESLAKYIERHSEKFPYKEYCVLYQAYKNGIPATYHVAIGTDIFNQHPIVDFAAIGKTSGIDFQKFCYSISRLDRGVFLNFGSAVIGPEVFLKAFSISRNLGYQTYNITTANFDLIDLGDYKKRIGYDNPHYYYRPRKNIVNRPTSRGGKGWHFCGDHKITIPNIYKKLIEKMPYVEKGIEDNV</sequence>
<dbReference type="KEGG" id="tte:TTE0767"/>
<keyword evidence="2" id="KW-1185">Reference proteome</keyword>
<dbReference type="RefSeq" id="WP_011025164.1">
    <property type="nucleotide sequence ID" value="NC_003869.1"/>
</dbReference>
<reference evidence="1 2" key="1">
    <citation type="journal article" date="2002" name="Genome Res.">
        <title>A complete sequence of the T. tengcongensis genome.</title>
        <authorList>
            <person name="Bao Q."/>
            <person name="Tian Y."/>
            <person name="Li W."/>
            <person name="Xu Z."/>
            <person name="Xuan Z."/>
            <person name="Hu S."/>
            <person name="Dong W."/>
            <person name="Yang J."/>
            <person name="Chen Y."/>
            <person name="Xue Y."/>
            <person name="Xu Y."/>
            <person name="Lai X."/>
            <person name="Huang L."/>
            <person name="Dong X."/>
            <person name="Ma Y."/>
            <person name="Ling L."/>
            <person name="Tan H."/>
            <person name="Chen R."/>
            <person name="Wang J."/>
            <person name="Yu J."/>
            <person name="Yang H."/>
        </authorList>
    </citation>
    <scope>NUCLEOTIDE SEQUENCE [LARGE SCALE GENOMIC DNA]</scope>
    <source>
        <strain evidence="2">DSM 15242 / JCM 11007 / NBRC 100824 / MB4</strain>
    </source>
</reference>
<dbReference type="EMBL" id="AE008691">
    <property type="protein sequence ID" value="AAM24026.1"/>
    <property type="molecule type" value="Genomic_DNA"/>
</dbReference>
<evidence type="ECO:0000313" key="1">
    <source>
        <dbReference type="EMBL" id="AAM24026.1"/>
    </source>
</evidence>
<dbReference type="AlphaFoldDB" id="Q8RBP7"/>
<evidence type="ECO:0000313" key="2">
    <source>
        <dbReference type="Proteomes" id="UP000000555"/>
    </source>
</evidence>
<dbReference type="eggNOG" id="COG1899">
    <property type="taxonomic scope" value="Bacteria"/>
</dbReference>
<dbReference type="Proteomes" id="UP000000555">
    <property type="component" value="Chromosome"/>
</dbReference>
<evidence type="ECO:0008006" key="3">
    <source>
        <dbReference type="Google" id="ProtNLM"/>
    </source>
</evidence>
<dbReference type="Gene3D" id="3.40.50.10690">
    <property type="entry name" value="putative lor/sdh protein like domains"/>
    <property type="match status" value="1"/>
</dbReference>
<proteinExistence type="predicted"/>
<dbReference type="OrthoDB" id="9780825at2"/>
<protein>
    <recommendedName>
        <fullName evidence="3">Deoxyhypusine synthase</fullName>
    </recommendedName>
</protein>
<organism evidence="1 2">
    <name type="scientific">Caldanaerobacter subterraneus subsp. tengcongensis (strain DSM 15242 / JCM 11007 / NBRC 100824 / MB4)</name>
    <name type="common">Thermoanaerobacter tengcongensis</name>
    <dbReference type="NCBI Taxonomy" id="273068"/>
    <lineage>
        <taxon>Bacteria</taxon>
        <taxon>Bacillati</taxon>
        <taxon>Bacillota</taxon>
        <taxon>Clostridia</taxon>
        <taxon>Thermoanaerobacterales</taxon>
        <taxon>Thermoanaerobacteraceae</taxon>
        <taxon>Caldanaerobacter</taxon>
    </lineage>
</organism>
<accession>Q8RBP7</accession>
<dbReference type="HOGENOM" id="CLU_879292_0_0_9"/>